<dbReference type="EMBL" id="LR796549">
    <property type="protein sequence ID" value="CAB4150691.1"/>
    <property type="molecule type" value="Genomic_DNA"/>
</dbReference>
<reference evidence="1" key="1">
    <citation type="submission" date="2020-04" db="EMBL/GenBank/DDBJ databases">
        <authorList>
            <person name="Chiriac C."/>
            <person name="Salcher M."/>
            <person name="Ghai R."/>
            <person name="Kavagutti S V."/>
        </authorList>
    </citation>
    <scope>NUCLEOTIDE SEQUENCE</scope>
</reference>
<proteinExistence type="predicted"/>
<evidence type="ECO:0000313" key="1">
    <source>
        <dbReference type="EMBL" id="CAB4150691.1"/>
    </source>
</evidence>
<gene>
    <name evidence="1" type="ORF">UFOVP574_15</name>
</gene>
<name>A0A6J5MXM0_9CAUD</name>
<organism evidence="1">
    <name type="scientific">uncultured Caudovirales phage</name>
    <dbReference type="NCBI Taxonomy" id="2100421"/>
    <lineage>
        <taxon>Viruses</taxon>
        <taxon>Duplodnaviria</taxon>
        <taxon>Heunggongvirae</taxon>
        <taxon>Uroviricota</taxon>
        <taxon>Caudoviricetes</taxon>
        <taxon>Peduoviridae</taxon>
        <taxon>Maltschvirus</taxon>
        <taxon>Maltschvirus maltsch</taxon>
    </lineage>
</organism>
<sequence length="67" mass="7867">MSLTVKQKLYNACHNYEAAYAKFCFKERDYIKKMEELDKAKDEFRCAELDLTHASAFLKSMASEQHP</sequence>
<protein>
    <submittedName>
        <fullName evidence="1">Uncharacterized protein</fullName>
    </submittedName>
</protein>
<accession>A0A6J5MXM0</accession>